<feature type="non-terminal residue" evidence="1">
    <location>
        <position position="90"/>
    </location>
</feature>
<organism evidence="1">
    <name type="scientific">Arion vulgaris</name>
    <dbReference type="NCBI Taxonomy" id="1028688"/>
    <lineage>
        <taxon>Eukaryota</taxon>
        <taxon>Metazoa</taxon>
        <taxon>Spiralia</taxon>
        <taxon>Lophotrochozoa</taxon>
        <taxon>Mollusca</taxon>
        <taxon>Gastropoda</taxon>
        <taxon>Heterobranchia</taxon>
        <taxon>Euthyneura</taxon>
        <taxon>Panpulmonata</taxon>
        <taxon>Eupulmonata</taxon>
        <taxon>Stylommatophora</taxon>
        <taxon>Helicina</taxon>
        <taxon>Arionoidea</taxon>
        <taxon>Arionidae</taxon>
        <taxon>Arion</taxon>
    </lineage>
</organism>
<name>A0A0B6Y4V4_9EUPU</name>
<evidence type="ECO:0000313" key="1">
    <source>
        <dbReference type="EMBL" id="CEK51184.1"/>
    </source>
</evidence>
<dbReference type="AlphaFoldDB" id="A0A0B6Y4V4"/>
<sequence>DREGMTRARAVLHQTIPKERAKTYSQTQPLDFRPDLMFGNTRSRTTDRSFMREKWIRRIDPIKEKIDSEVQNKFGYDYGANRFLLTQPTI</sequence>
<reference evidence="1" key="1">
    <citation type="submission" date="2014-12" db="EMBL/GenBank/DDBJ databases">
        <title>Insight into the proteome of Arion vulgaris.</title>
        <authorList>
            <person name="Aradska J."/>
            <person name="Bulat T."/>
            <person name="Smidak R."/>
            <person name="Sarate P."/>
            <person name="Gangsoo J."/>
            <person name="Sialana F."/>
            <person name="Bilban M."/>
            <person name="Lubec G."/>
        </authorList>
    </citation>
    <scope>NUCLEOTIDE SEQUENCE</scope>
    <source>
        <tissue evidence="1">Skin</tissue>
    </source>
</reference>
<accession>A0A0B6Y4V4</accession>
<proteinExistence type="predicted"/>
<gene>
    <name evidence="1" type="primary">ORF12745</name>
</gene>
<dbReference type="EMBL" id="HACG01004319">
    <property type="protein sequence ID" value="CEK51184.1"/>
    <property type="molecule type" value="Transcribed_RNA"/>
</dbReference>
<feature type="non-terminal residue" evidence="1">
    <location>
        <position position="1"/>
    </location>
</feature>
<protein>
    <submittedName>
        <fullName evidence="1">Uncharacterized protein</fullName>
    </submittedName>
</protein>